<evidence type="ECO:0000256" key="4">
    <source>
        <dbReference type="ARBA" id="ARBA00022692"/>
    </source>
</evidence>
<evidence type="ECO:0000256" key="2">
    <source>
        <dbReference type="ARBA" id="ARBA00022448"/>
    </source>
</evidence>
<evidence type="ECO:0000313" key="8">
    <source>
        <dbReference type="EMBL" id="TVY10571.1"/>
    </source>
</evidence>
<comment type="caution">
    <text evidence="8">The sequence shown here is derived from an EMBL/GenBank/DDBJ whole genome shotgun (WGS) entry which is preliminary data.</text>
</comment>
<keyword evidence="3" id="KW-1003">Cell membrane</keyword>
<evidence type="ECO:0000256" key="7">
    <source>
        <dbReference type="SAM" id="Phobius"/>
    </source>
</evidence>
<dbReference type="InterPro" id="IPR002751">
    <property type="entry name" value="CbiM/NikMN"/>
</dbReference>
<keyword evidence="4 7" id="KW-0812">Transmembrane</keyword>
<proteinExistence type="predicted"/>
<sequence length="213" mass="22597">MHIPDGILDPKVWVSSAAVSALVLAKSVRYSKSKLEYRAVPVMGVMSAFIFASQMINFPILGAATSGHLIGGALSALLFGFWPATLIMTTVVSIQALVFQDGGITALGANILNMAILAPGIAALAYRLLRMIPGLPRQVNVFLTSWLSVTIVSFFGAAELALSGVVPFGAAVKALLFWHAFIGIGEGLITAVVLPFAQRSSFQLHNKETMTHE</sequence>
<evidence type="ECO:0000256" key="1">
    <source>
        <dbReference type="ARBA" id="ARBA00004651"/>
    </source>
</evidence>
<keyword evidence="9" id="KW-1185">Reference proteome</keyword>
<dbReference type="AlphaFoldDB" id="A0A559KEL6"/>
<feature type="transmembrane region" description="Helical" evidence="7">
    <location>
        <begin position="176"/>
        <end position="197"/>
    </location>
</feature>
<feature type="transmembrane region" description="Helical" evidence="7">
    <location>
        <begin position="111"/>
        <end position="129"/>
    </location>
</feature>
<dbReference type="PANTHER" id="PTHR34229">
    <property type="entry name" value="METAL TRANSPORT PROTEIN HI_1621-RELATED"/>
    <property type="match status" value="1"/>
</dbReference>
<evidence type="ECO:0000256" key="5">
    <source>
        <dbReference type="ARBA" id="ARBA00022989"/>
    </source>
</evidence>
<keyword evidence="6 7" id="KW-0472">Membrane</keyword>
<dbReference type="GO" id="GO:0000041">
    <property type="term" value="P:transition metal ion transport"/>
    <property type="evidence" value="ECO:0007669"/>
    <property type="project" value="InterPro"/>
</dbReference>
<feature type="transmembrane region" description="Helical" evidence="7">
    <location>
        <begin position="42"/>
        <end position="64"/>
    </location>
</feature>
<evidence type="ECO:0000256" key="3">
    <source>
        <dbReference type="ARBA" id="ARBA00022475"/>
    </source>
</evidence>
<comment type="subcellular location">
    <subcellularLocation>
        <location evidence="1">Cell membrane</location>
        <topology evidence="1">Multi-pass membrane protein</topology>
    </subcellularLocation>
</comment>
<keyword evidence="2" id="KW-0813">Transport</keyword>
<name>A0A559KEL6_9BACL</name>
<dbReference type="Pfam" id="PF01891">
    <property type="entry name" value="CbiM"/>
    <property type="match status" value="1"/>
</dbReference>
<feature type="transmembrane region" description="Helical" evidence="7">
    <location>
        <begin position="141"/>
        <end position="170"/>
    </location>
</feature>
<dbReference type="RefSeq" id="WP_144845118.1">
    <property type="nucleotide sequence ID" value="NZ_VNJI01000007.1"/>
</dbReference>
<keyword evidence="5 7" id="KW-1133">Transmembrane helix</keyword>
<accession>A0A559KEL6</accession>
<dbReference type="PANTHER" id="PTHR34229:SF1">
    <property type="entry name" value="METAL TRANSPORT PROTEIN HI_1621-RELATED"/>
    <property type="match status" value="1"/>
</dbReference>
<gene>
    <name evidence="8" type="ORF">FPZ49_07495</name>
</gene>
<organism evidence="8 9">
    <name type="scientific">Paenibacillus cremeus</name>
    <dbReference type="NCBI Taxonomy" id="2163881"/>
    <lineage>
        <taxon>Bacteria</taxon>
        <taxon>Bacillati</taxon>
        <taxon>Bacillota</taxon>
        <taxon>Bacilli</taxon>
        <taxon>Bacillales</taxon>
        <taxon>Paenibacillaceae</taxon>
        <taxon>Paenibacillus</taxon>
    </lineage>
</organism>
<evidence type="ECO:0000313" key="9">
    <source>
        <dbReference type="Proteomes" id="UP000317036"/>
    </source>
</evidence>
<dbReference type="OrthoDB" id="9809846at2"/>
<reference evidence="8 9" key="1">
    <citation type="submission" date="2019-07" db="EMBL/GenBank/DDBJ databases">
        <authorList>
            <person name="Kim J."/>
        </authorList>
    </citation>
    <scope>NUCLEOTIDE SEQUENCE [LARGE SCALE GENOMIC DNA]</scope>
    <source>
        <strain evidence="8 9">JC52</strain>
    </source>
</reference>
<dbReference type="GO" id="GO:0005886">
    <property type="term" value="C:plasma membrane"/>
    <property type="evidence" value="ECO:0007669"/>
    <property type="project" value="UniProtKB-SubCell"/>
</dbReference>
<dbReference type="Proteomes" id="UP000317036">
    <property type="component" value="Unassembled WGS sequence"/>
</dbReference>
<dbReference type="EMBL" id="VNJI01000007">
    <property type="protein sequence ID" value="TVY10571.1"/>
    <property type="molecule type" value="Genomic_DNA"/>
</dbReference>
<evidence type="ECO:0000256" key="6">
    <source>
        <dbReference type="ARBA" id="ARBA00023136"/>
    </source>
</evidence>
<feature type="transmembrane region" description="Helical" evidence="7">
    <location>
        <begin position="76"/>
        <end position="99"/>
    </location>
</feature>
<dbReference type="Gene3D" id="1.10.1760.20">
    <property type="match status" value="1"/>
</dbReference>
<protein>
    <submittedName>
        <fullName evidence="8">Energy-coupling factor ABC transporter permease</fullName>
    </submittedName>
</protein>